<evidence type="ECO:0000313" key="3">
    <source>
        <dbReference type="EnsemblMetazoa" id="PPA17559.1"/>
    </source>
</evidence>
<gene>
    <name evidence="3" type="primary">WBGene00107113</name>
</gene>
<evidence type="ECO:0000313" key="4">
    <source>
        <dbReference type="Proteomes" id="UP000005239"/>
    </source>
</evidence>
<reference evidence="4" key="1">
    <citation type="journal article" date="2008" name="Nat. Genet.">
        <title>The Pristionchus pacificus genome provides a unique perspective on nematode lifestyle and parasitism.</title>
        <authorList>
            <person name="Dieterich C."/>
            <person name="Clifton S.W."/>
            <person name="Schuster L.N."/>
            <person name="Chinwalla A."/>
            <person name="Delehaunty K."/>
            <person name="Dinkelacker I."/>
            <person name="Fulton L."/>
            <person name="Fulton R."/>
            <person name="Godfrey J."/>
            <person name="Minx P."/>
            <person name="Mitreva M."/>
            <person name="Roeseler W."/>
            <person name="Tian H."/>
            <person name="Witte H."/>
            <person name="Yang S.P."/>
            <person name="Wilson R.K."/>
            <person name="Sommer R.J."/>
        </authorList>
    </citation>
    <scope>NUCLEOTIDE SEQUENCE [LARGE SCALE GENOMIC DNA]</scope>
    <source>
        <strain evidence="4">PS312</strain>
    </source>
</reference>
<reference evidence="3" key="2">
    <citation type="submission" date="2022-06" db="UniProtKB">
        <authorList>
            <consortium name="EnsemblMetazoa"/>
        </authorList>
    </citation>
    <scope>IDENTIFICATION</scope>
    <source>
        <strain evidence="3">PS312</strain>
    </source>
</reference>
<sequence length="199" mass="22000">MVYTILLVMLLYSLEGAPVTRQGVCKWKQQDPTTVQPKETTTHAPANPTTVQPKTLTLFTKSSYAGGLNFIKEDSEEELNSSKMISKTVLGRILPYSSLNSLSDLCPCAMALTRTYTADNYYQLNLAPTNVTQKAAIRAGNIFHVVGFVSPVKGCCNSSVPIYQLSREHKHAYRAYDYGVDPSVPAGWTSDGAKFYVWM</sequence>
<feature type="compositionally biased region" description="Polar residues" evidence="1">
    <location>
        <begin position="30"/>
        <end position="50"/>
    </location>
</feature>
<feature type="region of interest" description="Disordered" evidence="1">
    <location>
        <begin position="29"/>
        <end position="50"/>
    </location>
</feature>
<keyword evidence="2" id="KW-0732">Signal</keyword>
<dbReference type="Proteomes" id="UP000005239">
    <property type="component" value="Unassembled WGS sequence"/>
</dbReference>
<feature type="chain" id="PRO_5043915658" evidence="2">
    <location>
        <begin position="17"/>
        <end position="199"/>
    </location>
</feature>
<accession>A0A2A6B4Q1</accession>
<dbReference type="EnsemblMetazoa" id="PPA17559.1">
    <property type="protein sequence ID" value="PPA17559.1"/>
    <property type="gene ID" value="WBGene00107113"/>
</dbReference>
<accession>A0A8R1YEI9</accession>
<evidence type="ECO:0000256" key="2">
    <source>
        <dbReference type="SAM" id="SignalP"/>
    </source>
</evidence>
<evidence type="ECO:0000256" key="1">
    <source>
        <dbReference type="SAM" id="MobiDB-lite"/>
    </source>
</evidence>
<proteinExistence type="predicted"/>
<dbReference type="AlphaFoldDB" id="A0A2A6B4Q1"/>
<feature type="signal peptide" evidence="2">
    <location>
        <begin position="1"/>
        <end position="16"/>
    </location>
</feature>
<organism evidence="3 4">
    <name type="scientific">Pristionchus pacificus</name>
    <name type="common">Parasitic nematode worm</name>
    <dbReference type="NCBI Taxonomy" id="54126"/>
    <lineage>
        <taxon>Eukaryota</taxon>
        <taxon>Metazoa</taxon>
        <taxon>Ecdysozoa</taxon>
        <taxon>Nematoda</taxon>
        <taxon>Chromadorea</taxon>
        <taxon>Rhabditida</taxon>
        <taxon>Rhabditina</taxon>
        <taxon>Diplogasteromorpha</taxon>
        <taxon>Diplogasteroidea</taxon>
        <taxon>Neodiplogasteridae</taxon>
        <taxon>Pristionchus</taxon>
    </lineage>
</organism>
<name>A0A2A6B4Q1_PRIPA</name>
<protein>
    <submittedName>
        <fullName evidence="3">Uncharacterized protein</fullName>
    </submittedName>
</protein>
<keyword evidence="4" id="KW-1185">Reference proteome</keyword>